<dbReference type="Gene3D" id="3.40.1050.10">
    <property type="entry name" value="Carbonic anhydrase"/>
    <property type="match status" value="1"/>
</dbReference>
<feature type="signal peptide" evidence="6">
    <location>
        <begin position="1"/>
        <end position="17"/>
    </location>
</feature>
<dbReference type="Proteomes" id="UP000822862">
    <property type="component" value="Chromosome"/>
</dbReference>
<name>A0ABX8YZI2_9BACT</name>
<dbReference type="InterPro" id="IPR015892">
    <property type="entry name" value="Carbonic_anhydrase_CS"/>
</dbReference>
<evidence type="ECO:0000256" key="1">
    <source>
        <dbReference type="ARBA" id="ARBA00006217"/>
    </source>
</evidence>
<evidence type="ECO:0000256" key="4">
    <source>
        <dbReference type="ARBA" id="ARBA00023239"/>
    </source>
</evidence>
<evidence type="ECO:0000256" key="3">
    <source>
        <dbReference type="ARBA" id="ARBA00022833"/>
    </source>
</evidence>
<dbReference type="GO" id="GO:0004089">
    <property type="term" value="F:carbonate dehydratase activity"/>
    <property type="evidence" value="ECO:0007669"/>
    <property type="project" value="UniProtKB-EC"/>
</dbReference>
<dbReference type="Pfam" id="PF00484">
    <property type="entry name" value="Pro_CA"/>
    <property type="match status" value="1"/>
</dbReference>
<dbReference type="InterPro" id="IPR001765">
    <property type="entry name" value="Carbonic_anhydrase"/>
</dbReference>
<evidence type="ECO:0000313" key="7">
    <source>
        <dbReference type="EMBL" id="QZA58759.1"/>
    </source>
</evidence>
<comment type="catalytic activity">
    <reaction evidence="5">
        <text>hydrogencarbonate + H(+) = CO2 + H2O</text>
        <dbReference type="Rhea" id="RHEA:10748"/>
        <dbReference type="ChEBI" id="CHEBI:15377"/>
        <dbReference type="ChEBI" id="CHEBI:15378"/>
        <dbReference type="ChEBI" id="CHEBI:16526"/>
        <dbReference type="ChEBI" id="CHEBI:17544"/>
        <dbReference type="EC" id="4.2.1.1"/>
    </reaction>
</comment>
<dbReference type="SUPFAM" id="SSF53056">
    <property type="entry name" value="beta-carbonic anhydrase, cab"/>
    <property type="match status" value="1"/>
</dbReference>
<evidence type="ECO:0000313" key="8">
    <source>
        <dbReference type="Proteomes" id="UP000822862"/>
    </source>
</evidence>
<proteinExistence type="inferred from homology"/>
<keyword evidence="6" id="KW-0732">Signal</keyword>
<dbReference type="PANTHER" id="PTHR11002:SF79">
    <property type="entry name" value="CARBONIC ANHYDRASE 2"/>
    <property type="match status" value="1"/>
</dbReference>
<evidence type="ECO:0000256" key="6">
    <source>
        <dbReference type="SAM" id="SignalP"/>
    </source>
</evidence>
<evidence type="ECO:0000256" key="2">
    <source>
        <dbReference type="ARBA" id="ARBA00012925"/>
    </source>
</evidence>
<keyword evidence="3" id="KW-0862">Zinc</keyword>
<protein>
    <recommendedName>
        <fullName evidence="2">carbonic anhydrase</fullName>
        <ecNumber evidence="2">4.2.1.1</ecNumber>
    </recommendedName>
</protein>
<sequence length="221" mass="24104">MYYLLFFLCVFMSIANAISPEKALKRLVQGNKRFTSDKLKHPNRTGMRREAIKTTQKPFAIILGCSDSRVSPEIIFDQGLGDLFIIRVAGNVIDAVGIDSIEYAANHLGSSIVLVLGHEKCGAVSAVVANQASDIPTVAKLIEPAVEKTRNLKGNHLVNAITANINQVVEQIQSTPMLIKLIEKKKLKIVGGYYHLETGKVDFFENHLTAAASSAIQSALD</sequence>
<dbReference type="EC" id="4.2.1.1" evidence="2"/>
<dbReference type="PANTHER" id="PTHR11002">
    <property type="entry name" value="CARBONIC ANHYDRASE"/>
    <property type="match status" value="1"/>
</dbReference>
<evidence type="ECO:0000256" key="5">
    <source>
        <dbReference type="ARBA" id="ARBA00048348"/>
    </source>
</evidence>
<comment type="similarity">
    <text evidence="1">Belongs to the beta-class carbonic anhydrase family.</text>
</comment>
<keyword evidence="4 7" id="KW-0456">Lyase</keyword>
<dbReference type="EMBL" id="CP075585">
    <property type="protein sequence ID" value="QZA58759.1"/>
    <property type="molecule type" value="Genomic_DNA"/>
</dbReference>
<dbReference type="PROSITE" id="PS00704">
    <property type="entry name" value="PROK_CO2_ANHYDRASE_1"/>
    <property type="match status" value="1"/>
</dbReference>
<dbReference type="InterPro" id="IPR036874">
    <property type="entry name" value="Carbonic_anhydrase_sf"/>
</dbReference>
<dbReference type="CDD" id="cd03378">
    <property type="entry name" value="beta_CA_cladeC"/>
    <property type="match status" value="1"/>
</dbReference>
<dbReference type="SMART" id="SM00947">
    <property type="entry name" value="Pro_CA"/>
    <property type="match status" value="1"/>
</dbReference>
<gene>
    <name evidence="7" type="ORF">RHAB15C_0000638</name>
</gene>
<reference evidence="7 8" key="1">
    <citation type="submission" date="2021-05" db="EMBL/GenBank/DDBJ databases">
        <title>Ecology and evolution of chlamydial symbionts of arthropods.</title>
        <authorList>
            <person name="Halter T."/>
            <person name="Sixt B.S."/>
            <person name="Toenshoff E.R."/>
            <person name="Koestlbacher S."/>
            <person name="Schulz F."/>
            <person name="Kostanjsek R."/>
            <person name="Collingro A."/>
            <person name="Hendrickx F."/>
            <person name="Horn M."/>
        </authorList>
    </citation>
    <scope>NUCLEOTIDE SEQUENCE [LARGE SCALE GENOMIC DNA]</scope>
    <source>
        <strain evidence="7 8">15C</strain>
    </source>
</reference>
<accession>A0ABX8YZI2</accession>
<feature type="chain" id="PRO_5045502466" description="carbonic anhydrase" evidence="6">
    <location>
        <begin position="18"/>
        <end position="221"/>
    </location>
</feature>
<keyword evidence="8" id="KW-1185">Reference proteome</keyword>
<organism evidence="7 8">
    <name type="scientific">Candidatus Rhabdochlamydia porcellionis</name>
    <dbReference type="NCBI Taxonomy" id="225148"/>
    <lineage>
        <taxon>Bacteria</taxon>
        <taxon>Pseudomonadati</taxon>
        <taxon>Chlamydiota</taxon>
        <taxon>Chlamydiia</taxon>
        <taxon>Parachlamydiales</taxon>
        <taxon>Candidatus Rhabdochlamydiaceae</taxon>
        <taxon>Candidatus Rhabdochlamydia</taxon>
    </lineage>
</organism>